<feature type="region of interest" description="Disordered" evidence="1">
    <location>
        <begin position="13"/>
        <end position="89"/>
    </location>
</feature>
<dbReference type="RefSeq" id="XP_028825635.1">
    <property type="nucleotide sequence ID" value="XM_028969802.1"/>
</dbReference>
<feature type="region of interest" description="Disordered" evidence="1">
    <location>
        <begin position="960"/>
        <end position="985"/>
    </location>
</feature>
<dbReference type="GeneID" id="114784421"/>
<dbReference type="Pfam" id="PF15351">
    <property type="entry name" value="JCAD"/>
    <property type="match status" value="2"/>
</dbReference>
<feature type="compositionally biased region" description="Basic and acidic residues" evidence="1">
    <location>
        <begin position="1398"/>
        <end position="1408"/>
    </location>
</feature>
<feature type="compositionally biased region" description="Basic and acidic residues" evidence="1">
    <location>
        <begin position="70"/>
        <end position="80"/>
    </location>
</feature>
<feature type="region of interest" description="Disordered" evidence="1">
    <location>
        <begin position="1317"/>
        <end position="1378"/>
    </location>
</feature>
<feature type="compositionally biased region" description="Basic and acidic residues" evidence="1">
    <location>
        <begin position="265"/>
        <end position="276"/>
    </location>
</feature>
<reference evidence="2" key="3">
    <citation type="submission" date="2025-09" db="UniProtKB">
        <authorList>
            <consortium name="Ensembl"/>
        </authorList>
    </citation>
    <scope>IDENTIFICATION</scope>
</reference>
<evidence type="ECO:0000313" key="2">
    <source>
        <dbReference type="Ensembl" id="ENSDCDP00010001708.1"/>
    </source>
</evidence>
<feature type="region of interest" description="Disordered" evidence="1">
    <location>
        <begin position="1389"/>
        <end position="1408"/>
    </location>
</feature>
<feature type="compositionally biased region" description="Low complexity" evidence="1">
    <location>
        <begin position="745"/>
        <end position="759"/>
    </location>
</feature>
<feature type="compositionally biased region" description="Polar residues" evidence="1">
    <location>
        <begin position="685"/>
        <end position="699"/>
    </location>
</feature>
<feature type="compositionally biased region" description="Polar residues" evidence="1">
    <location>
        <begin position="969"/>
        <end position="982"/>
    </location>
</feature>
<evidence type="ECO:0000256" key="1">
    <source>
        <dbReference type="SAM" id="MobiDB-lite"/>
    </source>
</evidence>
<dbReference type="PANTHER" id="PTHR34757">
    <property type="entry name" value="JUNCTIONAL PROTEIN ASSOCIATED WITH CORONARY ARTERY DISEASE"/>
    <property type="match status" value="1"/>
</dbReference>
<dbReference type="GeneTree" id="ENSGT00940000166891"/>
<accession>A0AAY3ZX67</accession>
<dbReference type="GO" id="GO:0005912">
    <property type="term" value="C:adherens junction"/>
    <property type="evidence" value="ECO:0007669"/>
    <property type="project" value="TreeGrafter"/>
</dbReference>
<dbReference type="InterPro" id="IPR028221">
    <property type="entry name" value="JCAD"/>
</dbReference>
<feature type="region of interest" description="Disordered" evidence="1">
    <location>
        <begin position="733"/>
        <end position="769"/>
    </location>
</feature>
<proteinExistence type="predicted"/>
<feature type="region of interest" description="Disordered" evidence="1">
    <location>
        <begin position="254"/>
        <end position="304"/>
    </location>
</feature>
<feature type="compositionally biased region" description="Polar residues" evidence="1">
    <location>
        <begin position="734"/>
        <end position="744"/>
    </location>
</feature>
<dbReference type="RefSeq" id="XP_028825633.1">
    <property type="nucleotide sequence ID" value="XM_028969800.1"/>
</dbReference>
<feature type="compositionally biased region" description="Polar residues" evidence="1">
    <location>
        <begin position="58"/>
        <end position="69"/>
    </location>
</feature>
<feature type="compositionally biased region" description="Basic and acidic residues" evidence="1">
    <location>
        <begin position="143"/>
        <end position="164"/>
    </location>
</feature>
<evidence type="ECO:0008006" key="4">
    <source>
        <dbReference type="Google" id="ProtNLM"/>
    </source>
</evidence>
<dbReference type="RefSeq" id="XP_028825634.1">
    <property type="nucleotide sequence ID" value="XM_028969801.1"/>
</dbReference>
<reference evidence="2" key="2">
    <citation type="submission" date="2025-08" db="UniProtKB">
        <authorList>
            <consortium name="Ensembl"/>
        </authorList>
    </citation>
    <scope>IDENTIFICATION</scope>
</reference>
<protein>
    <recommendedName>
        <fullName evidence="4">Junctional protein associated with coronary artery disease</fullName>
    </recommendedName>
</protein>
<evidence type="ECO:0000313" key="3">
    <source>
        <dbReference type="Proteomes" id="UP000694580"/>
    </source>
</evidence>
<dbReference type="Proteomes" id="UP000694580">
    <property type="component" value="Chromosome 2"/>
</dbReference>
<sequence>MYSVEDLLISHGYKVPQNNTNPPSTAPRLSSTPLPTAGRRAPSTNGGEGSPVKESAAAGSSRSVQSGKSNTERDNTHNHGEAFSSDTGYYDGQRSLYRQLQTERGMSYWRRRGQDFTALLDYPDLREARPPTAPPTIFSEGTRQNHEAEELRPERRRRPESGRCPERDLALQQWRMMAERRQHSLQSEEWRPASGMARHLSSCEGERWAHEQRRPQTAEGAVPTKTKTKSQSLPRMAPPTDGLSYLSTSPSSHELFGGYRSNGHSPRDTFTRHHSEGGQWVSSGRHGVNSAPPSKTRFSRPLRPPSYEVHQQTRALAESFGGYSAPQSRDRTPLPFSRAESRQEYYCPDMGGPGVAPPGYIPPPSYRRQPIISGPHHSYGDVLGSYHYRMDPYHHGSMLAEVAQWYGRQTGSSWPDQFRDGRRSVPCRKVYPVYADNGQGGVQYIPFDDPRVKHISGAGMGGNLLTDADKIRNIQNEIPGITISEDSAFVSPEETLSNSNIIKSSHNDIVNEGQWPNSLKRGTDNMNSTSDLNLNVYPAEQSLVIAPQENFNSERGYTETITKVKTFEPETEADNKKRSKKKVKETMFCLVSVPINMQASRQNLDQNNNDSITSKNVISSAPLCQNQNLSVSTRGYSDLTELKAQTGSSSSFRSSSKAPQRKEIVNVWSLQATADKELCYAGSWPGNQYRNQETQTGSPEISRGQAHNPPSSDTINNGVGTWDSAYGYPLKGQKNLSPSNNSAFSRTTVVQSSSTLSTSPQHNLSRPAPTDHQEAFGQFLLKPVGRRPWDAIEELESINKELQDQIGAPKKSENNPEKLDKTFESTPVINNYRAEPSDTASTRKELKNTLHSDTSIDLGPIMDNWGIPAVDIECGQVRNAASETKNRITISERPEIEETDPNRKDLDYTIEDMRSNSQVQGQGIPVPKESLLTNVGLTVYTPEPCQVERQGIPLLISQLGKGAAPQPTPEITTGPHNVSSPEGITPPCCPANTSGSSCNRLNDNRKEIGRGLEKIASPSDNKSSLHIVKRHRFRFRSEGNEEDNDLDSYSSNWTNELTLADHHLATLLSQEKANSLPSEDLSNLYEVQCAKGIPEHESIEQRAARILGITVPAESLVSADQNSRIQGTEVESKRHVNRREVQELSTSKQIRQTNREFEEVQNKLVLFRTQQEAVNMGSRVHHANSRQSLELPEFPPSTLPLSLPAAEPDDSTQELCGVETGQDAHMRLKALQSQTSASEDVPVPAEDAVEWNQHNSSIGMSHRTSERRDRGNLEEVKRMVEHMEVRICHEGESGDEMLEKAIEEMEQDVDEMLIQKDGEEGPNQIQKDNNGREVEGKEEQHNLNDDKTEQNRQGQDQKKKDCPLTGYRPTPLPRTNIVPKREICLPLAELQDLGSHSDSYDPSRVERV</sequence>
<feature type="compositionally biased region" description="Polar residues" evidence="1">
    <location>
        <begin position="708"/>
        <end position="719"/>
    </location>
</feature>
<gene>
    <name evidence="2" type="primary">jcada</name>
</gene>
<feature type="region of interest" description="Disordered" evidence="1">
    <location>
        <begin position="683"/>
        <end position="719"/>
    </location>
</feature>
<feature type="compositionally biased region" description="Basic and acidic residues" evidence="1">
    <location>
        <begin position="1329"/>
        <end position="1362"/>
    </location>
</feature>
<keyword evidence="3" id="KW-1185">Reference proteome</keyword>
<reference evidence="2 3" key="1">
    <citation type="submission" date="2020-06" db="EMBL/GenBank/DDBJ databases">
        <authorList>
            <consortium name="Wellcome Sanger Institute Data Sharing"/>
        </authorList>
    </citation>
    <scope>NUCLEOTIDE SEQUENCE [LARGE SCALE GENOMIC DNA]</scope>
</reference>
<dbReference type="PANTHER" id="PTHR34757:SF2">
    <property type="entry name" value="JUNCTIONAL CADHERIN 5-ASSOCIATED A"/>
    <property type="match status" value="1"/>
</dbReference>
<feature type="region of interest" description="Disordered" evidence="1">
    <location>
        <begin position="209"/>
        <end position="239"/>
    </location>
</feature>
<organism evidence="2 3">
    <name type="scientific">Denticeps clupeoides</name>
    <name type="common">denticle herring</name>
    <dbReference type="NCBI Taxonomy" id="299321"/>
    <lineage>
        <taxon>Eukaryota</taxon>
        <taxon>Metazoa</taxon>
        <taxon>Chordata</taxon>
        <taxon>Craniata</taxon>
        <taxon>Vertebrata</taxon>
        <taxon>Euteleostomi</taxon>
        <taxon>Actinopterygii</taxon>
        <taxon>Neopterygii</taxon>
        <taxon>Teleostei</taxon>
        <taxon>Clupei</taxon>
        <taxon>Clupeiformes</taxon>
        <taxon>Denticipitoidei</taxon>
        <taxon>Denticipitidae</taxon>
        <taxon>Denticeps</taxon>
    </lineage>
</organism>
<dbReference type="GO" id="GO:0032587">
    <property type="term" value="C:ruffle membrane"/>
    <property type="evidence" value="ECO:0007669"/>
    <property type="project" value="TreeGrafter"/>
</dbReference>
<feature type="compositionally biased region" description="Polar residues" evidence="1">
    <location>
        <begin position="16"/>
        <end position="34"/>
    </location>
</feature>
<name>A0AAY3ZX67_9TELE</name>
<dbReference type="Ensembl" id="ENSDCDT00010001779.1">
    <property type="protein sequence ID" value="ENSDCDP00010001708.1"/>
    <property type="gene ID" value="ENSDCDG00010000882.1"/>
</dbReference>
<dbReference type="GO" id="GO:1903589">
    <property type="term" value="P:positive regulation of blood vessel endothelial cell proliferation involved in sprouting angiogenesis"/>
    <property type="evidence" value="ECO:0007669"/>
    <property type="project" value="TreeGrafter"/>
</dbReference>
<feature type="region of interest" description="Disordered" evidence="1">
    <location>
        <begin position="125"/>
        <end position="164"/>
    </location>
</feature>